<reference evidence="5" key="1">
    <citation type="submission" date="2023-06" db="EMBL/GenBank/DDBJ databases">
        <title>Genome-scale phylogeny and comparative genomics of the fungal order Sordariales.</title>
        <authorList>
            <consortium name="Lawrence Berkeley National Laboratory"/>
            <person name="Hensen N."/>
            <person name="Bonometti L."/>
            <person name="Westerberg I."/>
            <person name="Brannstrom I.O."/>
            <person name="Guillou S."/>
            <person name="Cros-Aarteil S."/>
            <person name="Calhoun S."/>
            <person name="Haridas S."/>
            <person name="Kuo A."/>
            <person name="Mondo S."/>
            <person name="Pangilinan J."/>
            <person name="Riley R."/>
            <person name="LaButti K."/>
            <person name="Andreopoulos B."/>
            <person name="Lipzen A."/>
            <person name="Chen C."/>
            <person name="Yanf M."/>
            <person name="Daum C."/>
            <person name="Ng V."/>
            <person name="Clum A."/>
            <person name="Steindorff A."/>
            <person name="Ohm R."/>
            <person name="Martin F."/>
            <person name="Silar P."/>
            <person name="Natvig D."/>
            <person name="Lalanne C."/>
            <person name="Gautier V."/>
            <person name="Ament-velasquez S.L."/>
            <person name="Kruys A."/>
            <person name="Hutchinson M.I."/>
            <person name="Powell A.J."/>
            <person name="Barry K."/>
            <person name="Miller A.N."/>
            <person name="Grigoriev I.V."/>
            <person name="Debuchy R."/>
            <person name="Gladieux P."/>
            <person name="Thoren M.H."/>
            <person name="Johannesson H."/>
        </authorList>
    </citation>
    <scope>NUCLEOTIDE SEQUENCE</scope>
    <source>
        <strain evidence="5">SMH2392-1A</strain>
    </source>
</reference>
<evidence type="ECO:0000256" key="1">
    <source>
        <dbReference type="ARBA" id="ARBA00022617"/>
    </source>
</evidence>
<dbReference type="GO" id="GO:0016705">
    <property type="term" value="F:oxidoreductase activity, acting on paired donors, with incorporation or reduction of molecular oxygen"/>
    <property type="evidence" value="ECO:0007669"/>
    <property type="project" value="InterPro"/>
</dbReference>
<dbReference type="GeneID" id="85328461"/>
<keyword evidence="6" id="KW-1185">Reference proteome</keyword>
<evidence type="ECO:0000256" key="4">
    <source>
        <dbReference type="PIRSR" id="PIRSR602401-1"/>
    </source>
</evidence>
<dbReference type="AlphaFoldDB" id="A0AA40AVK7"/>
<dbReference type="PANTHER" id="PTHR24305">
    <property type="entry name" value="CYTOCHROME P450"/>
    <property type="match status" value="1"/>
</dbReference>
<keyword evidence="1 4" id="KW-0349">Heme</keyword>
<dbReference type="GO" id="GO:0004497">
    <property type="term" value="F:monooxygenase activity"/>
    <property type="evidence" value="ECO:0007669"/>
    <property type="project" value="InterPro"/>
</dbReference>
<gene>
    <name evidence="5" type="ORF">B0T26DRAFT_750169</name>
</gene>
<dbReference type="CDD" id="cd11060">
    <property type="entry name" value="CYP57A1-like"/>
    <property type="match status" value="1"/>
</dbReference>
<dbReference type="InterPro" id="IPR036396">
    <property type="entry name" value="Cyt_P450_sf"/>
</dbReference>
<keyword evidence="2 4" id="KW-0479">Metal-binding</keyword>
<dbReference type="Pfam" id="PF00067">
    <property type="entry name" value="p450"/>
    <property type="match status" value="1"/>
</dbReference>
<dbReference type="PANTHER" id="PTHR24305:SF168">
    <property type="entry name" value="P450, PUTATIVE (EUROFUNG)-RELATED"/>
    <property type="match status" value="1"/>
</dbReference>
<dbReference type="PRINTS" id="PR00385">
    <property type="entry name" value="P450"/>
</dbReference>
<protein>
    <submittedName>
        <fullName evidence="5">Cytochrome P450</fullName>
    </submittedName>
</protein>
<dbReference type="SUPFAM" id="SSF48264">
    <property type="entry name" value="Cytochrome P450"/>
    <property type="match status" value="1"/>
</dbReference>
<evidence type="ECO:0000256" key="3">
    <source>
        <dbReference type="ARBA" id="ARBA00023004"/>
    </source>
</evidence>
<dbReference type="Proteomes" id="UP001172101">
    <property type="component" value="Unassembled WGS sequence"/>
</dbReference>
<comment type="caution">
    <text evidence="5">The sequence shown here is derived from an EMBL/GenBank/DDBJ whole genome shotgun (WGS) entry which is preliminary data.</text>
</comment>
<evidence type="ECO:0000313" key="5">
    <source>
        <dbReference type="EMBL" id="KAK0722818.1"/>
    </source>
</evidence>
<evidence type="ECO:0000256" key="2">
    <source>
        <dbReference type="ARBA" id="ARBA00022723"/>
    </source>
</evidence>
<dbReference type="InterPro" id="IPR002401">
    <property type="entry name" value="Cyt_P450_E_grp-I"/>
</dbReference>
<dbReference type="GO" id="GO:0020037">
    <property type="term" value="F:heme binding"/>
    <property type="evidence" value="ECO:0007669"/>
    <property type="project" value="InterPro"/>
</dbReference>
<evidence type="ECO:0000313" key="6">
    <source>
        <dbReference type="Proteomes" id="UP001172101"/>
    </source>
</evidence>
<dbReference type="PRINTS" id="PR00463">
    <property type="entry name" value="EP450I"/>
</dbReference>
<organism evidence="5 6">
    <name type="scientific">Lasiosphaeria miniovina</name>
    <dbReference type="NCBI Taxonomy" id="1954250"/>
    <lineage>
        <taxon>Eukaryota</taxon>
        <taxon>Fungi</taxon>
        <taxon>Dikarya</taxon>
        <taxon>Ascomycota</taxon>
        <taxon>Pezizomycotina</taxon>
        <taxon>Sordariomycetes</taxon>
        <taxon>Sordariomycetidae</taxon>
        <taxon>Sordariales</taxon>
        <taxon>Lasiosphaeriaceae</taxon>
        <taxon>Lasiosphaeria</taxon>
    </lineage>
</organism>
<accession>A0AA40AVK7</accession>
<feature type="binding site" description="axial binding residue" evidence="4">
    <location>
        <position position="443"/>
    </location>
    <ligand>
        <name>heme</name>
        <dbReference type="ChEBI" id="CHEBI:30413"/>
    </ligand>
    <ligandPart>
        <name>Fe</name>
        <dbReference type="ChEBI" id="CHEBI:18248"/>
    </ligandPart>
</feature>
<keyword evidence="3 4" id="KW-0408">Iron</keyword>
<dbReference type="EMBL" id="JAUIRO010000003">
    <property type="protein sequence ID" value="KAK0722818.1"/>
    <property type="molecule type" value="Genomic_DNA"/>
</dbReference>
<dbReference type="Gene3D" id="1.10.630.10">
    <property type="entry name" value="Cytochrome P450"/>
    <property type="match status" value="1"/>
</dbReference>
<dbReference type="InterPro" id="IPR001128">
    <property type="entry name" value="Cyt_P450"/>
</dbReference>
<sequence length="508" mass="56450">MASPLVLYALAALFLYAVCRVAVKWFRLRHIPGPRYHGISLLPLVYKCWRGRLHEDLRKLFDTYGPIVRIGPNEIVCNDVPTMHRILGSKSPYNKAQWFVIARLNGDGDTVQSMFDKEQRSTRMAQVLPGYAGKDGQSFEGCIDRAIASLVHLIDTKYISTGTEFRPLDLASRFGFFSMDMVGEVAVGQQFGFMAEDRDWSNILHTYDMMLPIIQILGNYPWLAKMTYRWPISLLLPKEGDGTGFGAATSVYMRVIDSRLSQQAPSPKDTKPKHDMLQSFIAHGLGREELKHEMSLVFLAGSDTTANALRAAFLCLLSNPAALARLRAEVDGNAGAGTSAHVNTLPYLNAAVHEALRVYPSVSSSLFHKEVPARGDTLAGRFVPGGTSVGTGGAVFAVCRSRAIWGDDADVFRPERWLEADEGELAEMEAAWGLVFSVGQFRCLGKQLALLALRKVVYELVRRYDFQAVDPARPASFFSAIVWVWQRFEVRVTRREGQRSSSTAMAGL</sequence>
<dbReference type="InterPro" id="IPR050121">
    <property type="entry name" value="Cytochrome_P450_monoxygenase"/>
</dbReference>
<dbReference type="GO" id="GO:0005506">
    <property type="term" value="F:iron ion binding"/>
    <property type="evidence" value="ECO:0007669"/>
    <property type="project" value="InterPro"/>
</dbReference>
<dbReference type="RefSeq" id="XP_060298742.1">
    <property type="nucleotide sequence ID" value="XM_060445191.1"/>
</dbReference>
<proteinExistence type="predicted"/>
<comment type="cofactor">
    <cofactor evidence="4">
        <name>heme</name>
        <dbReference type="ChEBI" id="CHEBI:30413"/>
    </cofactor>
</comment>
<name>A0AA40AVK7_9PEZI</name>